<proteinExistence type="inferred from homology"/>
<dbReference type="EMBL" id="CAGS01000367">
    <property type="protein sequence ID" value="CCF84986.1"/>
    <property type="molecule type" value="Genomic_DNA"/>
</dbReference>
<dbReference type="InterPro" id="IPR023271">
    <property type="entry name" value="Aquaporin-like"/>
</dbReference>
<dbReference type="RefSeq" id="WP_008479570.1">
    <property type="nucleotide sequence ID" value="NZ_CAGS01000367.1"/>
</dbReference>
<dbReference type="AlphaFoldDB" id="I4EJX4"/>
<dbReference type="PANTHER" id="PTHR30520:SF6">
    <property type="entry name" value="FORMATE_NITRATE FAMILY TRANSPORTER (EUROFUNG)"/>
    <property type="match status" value="1"/>
</dbReference>
<keyword evidence="2 6" id="KW-0812">Transmembrane</keyword>
<protein>
    <submittedName>
        <fullName evidence="7">Formate/nitrite transporter</fullName>
    </submittedName>
</protein>
<dbReference type="GO" id="GO:0005886">
    <property type="term" value="C:plasma membrane"/>
    <property type="evidence" value="ECO:0007669"/>
    <property type="project" value="TreeGrafter"/>
</dbReference>
<evidence type="ECO:0000256" key="2">
    <source>
        <dbReference type="ARBA" id="ARBA00022692"/>
    </source>
</evidence>
<evidence type="ECO:0000256" key="1">
    <source>
        <dbReference type="ARBA" id="ARBA00004141"/>
    </source>
</evidence>
<comment type="subcellular location">
    <subcellularLocation>
        <location evidence="1">Membrane</location>
        <topology evidence="1">Multi-pass membrane protein</topology>
    </subcellularLocation>
</comment>
<evidence type="ECO:0000313" key="8">
    <source>
        <dbReference type="Proteomes" id="UP000004221"/>
    </source>
</evidence>
<keyword evidence="8" id="KW-1185">Reference proteome</keyword>
<dbReference type="Gene3D" id="1.20.1080.10">
    <property type="entry name" value="Glycerol uptake facilitator protein"/>
    <property type="match status" value="1"/>
</dbReference>
<dbReference type="GO" id="GO:0015499">
    <property type="term" value="F:formate transmembrane transporter activity"/>
    <property type="evidence" value="ECO:0007669"/>
    <property type="project" value="TreeGrafter"/>
</dbReference>
<accession>I4EJX4</accession>
<evidence type="ECO:0000256" key="4">
    <source>
        <dbReference type="ARBA" id="ARBA00023136"/>
    </source>
</evidence>
<feature type="transmembrane region" description="Helical" evidence="6">
    <location>
        <begin position="264"/>
        <end position="286"/>
    </location>
</feature>
<evidence type="ECO:0000313" key="7">
    <source>
        <dbReference type="EMBL" id="CCF84986.1"/>
    </source>
</evidence>
<dbReference type="PANTHER" id="PTHR30520">
    <property type="entry name" value="FORMATE TRANSPORTER-RELATED"/>
    <property type="match status" value="1"/>
</dbReference>
<comment type="caution">
    <text evidence="7">The sequence shown here is derived from an EMBL/GenBank/DDBJ whole genome shotgun (WGS) entry which is preliminary data.</text>
</comment>
<dbReference type="OrthoDB" id="9786493at2"/>
<comment type="similarity">
    <text evidence="5">Belongs to the FNT transporter (TC 1.A.16) family.</text>
</comment>
<keyword evidence="3 6" id="KW-1133">Transmembrane helix</keyword>
<reference evidence="7 8" key="1">
    <citation type="journal article" date="2012" name="ISME J.">
        <title>Nitrification expanded: discovery, physiology and genomics of a nitrite-oxidizing bacterium from the phylum Chloroflexi.</title>
        <authorList>
            <person name="Sorokin D.Y."/>
            <person name="Lucker S."/>
            <person name="Vejmelkova D."/>
            <person name="Kostrikina N.A."/>
            <person name="Kleerebezem R."/>
            <person name="Rijpstra W.I."/>
            <person name="Damste J.S."/>
            <person name="Le Paslier D."/>
            <person name="Muyzer G."/>
            <person name="Wagner M."/>
            <person name="van Loosdrecht M.C."/>
            <person name="Daims H."/>
        </authorList>
    </citation>
    <scope>NUCLEOTIDE SEQUENCE [LARGE SCALE GENOMIC DNA]</scope>
    <source>
        <strain evidence="8">none</strain>
    </source>
</reference>
<feature type="transmembrane region" description="Helical" evidence="6">
    <location>
        <begin position="132"/>
        <end position="154"/>
    </location>
</feature>
<name>I4EJX4_9BACT</name>
<dbReference type="Proteomes" id="UP000004221">
    <property type="component" value="Unassembled WGS sequence"/>
</dbReference>
<dbReference type="Pfam" id="PF01226">
    <property type="entry name" value="Form_Nir_trans"/>
    <property type="match status" value="1"/>
</dbReference>
<dbReference type="InterPro" id="IPR000292">
    <property type="entry name" value="For/NO2_transpt"/>
</dbReference>
<evidence type="ECO:0000256" key="6">
    <source>
        <dbReference type="SAM" id="Phobius"/>
    </source>
</evidence>
<evidence type="ECO:0000256" key="5">
    <source>
        <dbReference type="ARBA" id="ARBA00049660"/>
    </source>
</evidence>
<feature type="transmembrane region" description="Helical" evidence="6">
    <location>
        <begin position="57"/>
        <end position="78"/>
    </location>
</feature>
<keyword evidence="4 6" id="KW-0472">Membrane</keyword>
<organism evidence="7 8">
    <name type="scientific">Nitrolancea hollandica Lb</name>
    <dbReference type="NCBI Taxonomy" id="1129897"/>
    <lineage>
        <taxon>Bacteria</taxon>
        <taxon>Pseudomonadati</taxon>
        <taxon>Thermomicrobiota</taxon>
        <taxon>Thermomicrobia</taxon>
        <taxon>Sphaerobacterales</taxon>
        <taxon>Sphaerobacterineae</taxon>
        <taxon>Sphaerobacteraceae</taxon>
        <taxon>Nitrolancea</taxon>
    </lineage>
</organism>
<evidence type="ECO:0000256" key="3">
    <source>
        <dbReference type="ARBA" id="ARBA00022989"/>
    </source>
</evidence>
<feature type="transmembrane region" description="Helical" evidence="6">
    <location>
        <begin position="186"/>
        <end position="208"/>
    </location>
</feature>
<feature type="transmembrane region" description="Helical" evidence="6">
    <location>
        <begin position="90"/>
        <end position="120"/>
    </location>
</feature>
<sequence>MANYAKAASATGVAAYPDKKGAVAVPDEITDIVKPPDVMSATIEAAAAKSHYPALQLLVKSFLCTGFLGYATAFAFLAVSQGMPGFTAGILFPVGYVMISILGLEMATGSFSVMGMGVVGQRISVGQLLSNWGLTLLGNLIGGIAFAALLTFVITQAGHTTGGGPLGAQLVKVAEHKVAYKELGGIGLLVAFASGMLCNWMVSLGPIIALASRSVIGKVILLWLPFSVFFALGFEHAIVNMFLLPMGIMLGGHYNVADWWLWNQIPVTLGNITAALIFNSTLLFIANKPKPKGAY</sequence>
<feature type="transmembrane region" description="Helical" evidence="6">
    <location>
        <begin position="220"/>
        <end position="244"/>
    </location>
</feature>
<gene>
    <name evidence="7" type="ORF">NITHO_4290005</name>
</gene>